<gene>
    <name evidence="2" type="ORF">MM415A01207_0009</name>
    <name evidence="1" type="ORF">MM415B01289_0015</name>
</gene>
<protein>
    <submittedName>
        <fullName evidence="2">Uncharacterized protein</fullName>
    </submittedName>
</protein>
<reference evidence="2" key="1">
    <citation type="submission" date="2020-03" db="EMBL/GenBank/DDBJ databases">
        <title>The deep terrestrial virosphere.</title>
        <authorList>
            <person name="Holmfeldt K."/>
            <person name="Nilsson E."/>
            <person name="Simone D."/>
            <person name="Lopez-Fernandez M."/>
            <person name="Wu X."/>
            <person name="de Brujin I."/>
            <person name="Lundin D."/>
            <person name="Andersson A."/>
            <person name="Bertilsson S."/>
            <person name="Dopson M."/>
        </authorList>
    </citation>
    <scope>NUCLEOTIDE SEQUENCE</scope>
    <source>
        <strain evidence="2">MM415A01207</strain>
        <strain evidence="1">MM415B01289</strain>
    </source>
</reference>
<organism evidence="2">
    <name type="scientific">viral metagenome</name>
    <dbReference type="NCBI Taxonomy" id="1070528"/>
    <lineage>
        <taxon>unclassified sequences</taxon>
        <taxon>metagenomes</taxon>
        <taxon>organismal metagenomes</taxon>
    </lineage>
</organism>
<dbReference type="EMBL" id="MT141372">
    <property type="protein sequence ID" value="QJA59503.1"/>
    <property type="molecule type" value="Genomic_DNA"/>
</dbReference>
<evidence type="ECO:0000313" key="1">
    <source>
        <dbReference type="EMBL" id="QJA59503.1"/>
    </source>
</evidence>
<dbReference type="AlphaFoldDB" id="A0A6M3K7U7"/>
<name>A0A6M3K7U7_9ZZZZ</name>
<proteinExistence type="predicted"/>
<accession>A0A6M3K7U7</accession>
<dbReference type="EMBL" id="MT142304">
    <property type="protein sequence ID" value="QJA77816.1"/>
    <property type="molecule type" value="Genomic_DNA"/>
</dbReference>
<evidence type="ECO:0000313" key="2">
    <source>
        <dbReference type="EMBL" id="QJA77816.1"/>
    </source>
</evidence>
<sequence length="221" mass="23360">MTVGQDTPNVIRGAQEDYRRLYYSEPKASLVVPVALQAGYGVVHMGQALAKNSSAAGNINKLIPYDPYAVTGVEEDHPRLYLVTDGVASVYAYVTIEDSYKVIVADDTYAMDSDLSAVDTGAVVAIDVTTYSHMAKLTLTNQVTTAITTAKFGYLYVEGAGTAVGIMQKSVNTGLGINAKGAGGTIILGNCVLYSGALRNVDSAARTDLSASTYGNFTYIR</sequence>